<dbReference type="AlphaFoldDB" id="A0A836CAR5"/>
<protein>
    <submittedName>
        <fullName evidence="2">Uncharacterized protein</fullName>
    </submittedName>
</protein>
<evidence type="ECO:0000256" key="1">
    <source>
        <dbReference type="SAM" id="SignalP"/>
    </source>
</evidence>
<sequence length="180" mass="19856">MRALATIAAYLAVLAGLTCAFVVRPPLTKARAHHLISADHAHAANCVAHHAPWLHRMSAGEAASEDARTADADAPQVERSNGQSNLKSLVLEHLDTSELSEAVSELAGKGFTIRMNMLTYRTCTWKDLRNAVNTSPCVCPSGRGVDASMLRAARTYWNYHCKPNRDYRTFYQALLDFDQK</sequence>
<dbReference type="EMBL" id="JAFCMP010000525">
    <property type="protein sequence ID" value="KAG5177476.1"/>
    <property type="molecule type" value="Genomic_DNA"/>
</dbReference>
<evidence type="ECO:0000313" key="2">
    <source>
        <dbReference type="EMBL" id="KAG5177476.1"/>
    </source>
</evidence>
<feature type="chain" id="PRO_5032807560" evidence="1">
    <location>
        <begin position="21"/>
        <end position="180"/>
    </location>
</feature>
<name>A0A836CAR5_9STRA</name>
<keyword evidence="3" id="KW-1185">Reference proteome</keyword>
<accession>A0A836CAR5</accession>
<proteinExistence type="predicted"/>
<reference evidence="2" key="1">
    <citation type="submission" date="2021-02" db="EMBL/GenBank/DDBJ databases">
        <title>First Annotated Genome of the Yellow-green Alga Tribonema minus.</title>
        <authorList>
            <person name="Mahan K.M."/>
        </authorList>
    </citation>
    <scope>NUCLEOTIDE SEQUENCE</scope>
    <source>
        <strain evidence="2">UTEX B ZZ1240</strain>
    </source>
</reference>
<gene>
    <name evidence="2" type="ORF">JKP88DRAFT_242169</name>
</gene>
<evidence type="ECO:0000313" key="3">
    <source>
        <dbReference type="Proteomes" id="UP000664859"/>
    </source>
</evidence>
<feature type="signal peptide" evidence="1">
    <location>
        <begin position="1"/>
        <end position="20"/>
    </location>
</feature>
<organism evidence="2 3">
    <name type="scientific">Tribonema minus</name>
    <dbReference type="NCBI Taxonomy" id="303371"/>
    <lineage>
        <taxon>Eukaryota</taxon>
        <taxon>Sar</taxon>
        <taxon>Stramenopiles</taxon>
        <taxon>Ochrophyta</taxon>
        <taxon>PX clade</taxon>
        <taxon>Xanthophyceae</taxon>
        <taxon>Tribonematales</taxon>
        <taxon>Tribonemataceae</taxon>
        <taxon>Tribonema</taxon>
    </lineage>
</organism>
<comment type="caution">
    <text evidence="2">The sequence shown here is derived from an EMBL/GenBank/DDBJ whole genome shotgun (WGS) entry which is preliminary data.</text>
</comment>
<dbReference type="Proteomes" id="UP000664859">
    <property type="component" value="Unassembled WGS sequence"/>
</dbReference>
<keyword evidence="1" id="KW-0732">Signal</keyword>